<evidence type="ECO:0000313" key="5">
    <source>
        <dbReference type="Proteomes" id="UP001319883"/>
    </source>
</evidence>
<dbReference type="Pfam" id="PF00990">
    <property type="entry name" value="GGDEF"/>
    <property type="match status" value="1"/>
</dbReference>
<keyword evidence="2" id="KW-0472">Membrane</keyword>
<dbReference type="GO" id="GO:0052621">
    <property type="term" value="F:diguanylate cyclase activity"/>
    <property type="evidence" value="ECO:0007669"/>
    <property type="project" value="UniProtKB-EC"/>
</dbReference>
<dbReference type="InterPro" id="IPR029787">
    <property type="entry name" value="Nucleotide_cyclase"/>
</dbReference>
<dbReference type="PROSITE" id="PS50887">
    <property type="entry name" value="GGDEF"/>
    <property type="match status" value="1"/>
</dbReference>
<feature type="transmembrane region" description="Helical" evidence="2">
    <location>
        <begin position="120"/>
        <end position="139"/>
    </location>
</feature>
<comment type="caution">
    <text evidence="4">The sequence shown here is derived from an EMBL/GenBank/DDBJ whole genome shotgun (WGS) entry which is preliminary data.</text>
</comment>
<dbReference type="RefSeq" id="WP_224420559.1">
    <property type="nucleotide sequence ID" value="NZ_JAGXFD010000001.1"/>
</dbReference>
<keyword evidence="2" id="KW-0812">Transmembrane</keyword>
<evidence type="ECO:0000313" key="4">
    <source>
        <dbReference type="EMBL" id="MBZ9567278.1"/>
    </source>
</evidence>
<dbReference type="SMART" id="SM00267">
    <property type="entry name" value="GGDEF"/>
    <property type="match status" value="1"/>
</dbReference>
<proteinExistence type="predicted"/>
<dbReference type="EC" id="2.7.7.65" evidence="1"/>
<keyword evidence="2" id="KW-1133">Transmembrane helix</keyword>
<feature type="transmembrane region" description="Helical" evidence="2">
    <location>
        <begin position="151"/>
        <end position="172"/>
    </location>
</feature>
<evidence type="ECO:0000256" key="2">
    <source>
        <dbReference type="SAM" id="Phobius"/>
    </source>
</evidence>
<feature type="transmembrane region" description="Helical" evidence="2">
    <location>
        <begin position="87"/>
        <end position="108"/>
    </location>
</feature>
<dbReference type="PANTHER" id="PTHR45138:SF24">
    <property type="entry name" value="DIGUANYLATE CYCLASE DGCC-RELATED"/>
    <property type="match status" value="1"/>
</dbReference>
<feature type="domain" description="GGDEF" evidence="3">
    <location>
        <begin position="216"/>
        <end position="348"/>
    </location>
</feature>
<dbReference type="PANTHER" id="PTHR45138">
    <property type="entry name" value="REGULATORY COMPONENTS OF SENSORY TRANSDUCTION SYSTEM"/>
    <property type="match status" value="1"/>
</dbReference>
<accession>A0ABS7WYJ0</accession>
<dbReference type="EMBL" id="JAGXFD010000001">
    <property type="protein sequence ID" value="MBZ9567278.1"/>
    <property type="molecule type" value="Genomic_DNA"/>
</dbReference>
<evidence type="ECO:0000256" key="1">
    <source>
        <dbReference type="ARBA" id="ARBA00012528"/>
    </source>
</evidence>
<dbReference type="Gene3D" id="3.30.70.270">
    <property type="match status" value="1"/>
</dbReference>
<dbReference type="InterPro" id="IPR050469">
    <property type="entry name" value="Diguanylate_Cyclase"/>
</dbReference>
<keyword evidence="5" id="KW-1185">Reference proteome</keyword>
<dbReference type="InterPro" id="IPR007894">
    <property type="entry name" value="MASE2"/>
</dbReference>
<dbReference type="Proteomes" id="UP001319883">
    <property type="component" value="Unassembled WGS sequence"/>
</dbReference>
<dbReference type="SUPFAM" id="SSF55073">
    <property type="entry name" value="Nucleotide cyclase"/>
    <property type="match status" value="1"/>
</dbReference>
<dbReference type="Pfam" id="PF05230">
    <property type="entry name" value="MASE2"/>
    <property type="match status" value="1"/>
</dbReference>
<gene>
    <name evidence="4" type="ORF">KGQ91_06220</name>
</gene>
<dbReference type="NCBIfam" id="TIGR00254">
    <property type="entry name" value="GGDEF"/>
    <property type="match status" value="1"/>
</dbReference>
<protein>
    <recommendedName>
        <fullName evidence="1">diguanylate cyclase</fullName>
        <ecNumber evidence="1">2.7.7.65</ecNumber>
    </recommendedName>
</protein>
<name>A0ABS7WYJ0_9GAMM</name>
<keyword evidence="4" id="KW-0548">Nucleotidyltransferase</keyword>
<keyword evidence="4" id="KW-0808">Transferase</keyword>
<dbReference type="CDD" id="cd01949">
    <property type="entry name" value="GGDEF"/>
    <property type="match status" value="1"/>
</dbReference>
<feature type="transmembrane region" description="Helical" evidence="2">
    <location>
        <begin position="20"/>
        <end position="41"/>
    </location>
</feature>
<organism evidence="4 5">
    <name type="scientific">Modicisalibacter tunisiensis</name>
    <dbReference type="NCBI Taxonomy" id="390637"/>
    <lineage>
        <taxon>Bacteria</taxon>
        <taxon>Pseudomonadati</taxon>
        <taxon>Pseudomonadota</taxon>
        <taxon>Gammaproteobacteria</taxon>
        <taxon>Oceanospirillales</taxon>
        <taxon>Halomonadaceae</taxon>
        <taxon>Modicisalibacter</taxon>
    </lineage>
</organism>
<dbReference type="InterPro" id="IPR043128">
    <property type="entry name" value="Rev_trsase/Diguanyl_cyclase"/>
</dbReference>
<evidence type="ECO:0000259" key="3">
    <source>
        <dbReference type="PROSITE" id="PS50887"/>
    </source>
</evidence>
<reference evidence="4 5" key="1">
    <citation type="submission" date="2021-05" db="EMBL/GenBank/DDBJ databases">
        <title>Petroleum and Energy Research Collection (APPE): ex situ preservation of microbial diversity associated with the oil industry and exploitation of its biotechnological potential.</title>
        <authorList>
            <person name="Paixao C.T.M."/>
            <person name="Gomes M.B."/>
            <person name="Oliveira V.M."/>
        </authorList>
    </citation>
    <scope>NUCLEOTIDE SEQUENCE [LARGE SCALE GENOMIC DNA]</scope>
    <source>
        <strain evidence="4 5">LIT2</strain>
    </source>
</reference>
<sequence>MLPITASSRHPRQALARRLYPARIVGLALGMLAVAAAWRAVPPAWPWWMLLALNGLGWPHLARYLATRVRDPHRTERHCLLIDGLLTGFWVAAVDFAPIPGAVLIALYNLGTLAVGGPRLLAAGSLAWLAGGGVGALIWPTLDWQLLPTPLALLGALPLLLLYPLMIGWRSYRQACQLVEQKRRETRQRRTDALTGLYNRAHWERVIESHFDTGRPPLCLALLEIDHFQRINDTFGHAMGDQVLRRTARFLQETLGEEALLARHGATTFGLLLDETPLDRALTQLDGLREAFLKPEAQGESLLPCTLSIGLAECHTTLNRPGEWMQQAELALDSARVQGRNRVVAYSGTARSA</sequence>
<dbReference type="InterPro" id="IPR000160">
    <property type="entry name" value="GGDEF_dom"/>
</dbReference>